<sequence>MLPLGVLNYSHRISHPSLPAHRCLFDVGGARSQRAHWAPYFEDATAIVFLARKCPTRVLLFTSVIEPHPTRLAISAYDQYLEEDARTNRIDDSLQLWTQITSSPILKEVHLVLFLNKREACGWCQGQKIVSSLFQSRAFGIVELNCI</sequence>
<name>L8WTD0_THACA</name>
<dbReference type="PANTHER" id="PTHR10218">
    <property type="entry name" value="GTP-BINDING PROTEIN ALPHA SUBUNIT"/>
    <property type="match status" value="1"/>
</dbReference>
<keyword evidence="1" id="KW-0479">Metal-binding</keyword>
<dbReference type="InterPro" id="IPR001019">
    <property type="entry name" value="Gprotein_alpha_su"/>
</dbReference>
<dbReference type="GO" id="GO:0031683">
    <property type="term" value="F:G-protein beta/gamma-subunit complex binding"/>
    <property type="evidence" value="ECO:0007669"/>
    <property type="project" value="InterPro"/>
</dbReference>
<dbReference type="PANTHER" id="PTHR10218:SF302">
    <property type="entry name" value="GUANINE NUCLEOTIDE-BINDING PROTEIN ALPHA-5 SUBUNIT"/>
    <property type="match status" value="1"/>
</dbReference>
<accession>L8WTD0</accession>
<evidence type="ECO:0000256" key="2">
    <source>
        <dbReference type="ARBA" id="ARBA00022741"/>
    </source>
</evidence>
<reference evidence="5 6" key="1">
    <citation type="journal article" date="2013" name="Nat. Commun.">
        <title>The evolution and pathogenic mechanisms of the rice sheath blight pathogen.</title>
        <authorList>
            <person name="Zheng A."/>
            <person name="Lin R."/>
            <person name="Xu L."/>
            <person name="Qin P."/>
            <person name="Tang C."/>
            <person name="Ai P."/>
            <person name="Zhang D."/>
            <person name="Liu Y."/>
            <person name="Sun Z."/>
            <person name="Feng H."/>
            <person name="Wang Y."/>
            <person name="Chen Y."/>
            <person name="Liang X."/>
            <person name="Fu R."/>
            <person name="Li Q."/>
            <person name="Zhang J."/>
            <person name="Yu X."/>
            <person name="Xie Z."/>
            <person name="Ding L."/>
            <person name="Guan P."/>
            <person name="Tang J."/>
            <person name="Liang Y."/>
            <person name="Wang S."/>
            <person name="Deng Q."/>
            <person name="Li S."/>
            <person name="Zhu J."/>
            <person name="Wang L."/>
            <person name="Liu H."/>
            <person name="Li P."/>
        </authorList>
    </citation>
    <scope>NUCLEOTIDE SEQUENCE [LARGE SCALE GENOMIC DNA]</scope>
    <source>
        <strain evidence="6">AG-1 IA</strain>
    </source>
</reference>
<gene>
    <name evidence="5" type="ORF">AG1IA_05917</name>
</gene>
<keyword evidence="6" id="KW-1185">Reference proteome</keyword>
<dbReference type="GO" id="GO:0005525">
    <property type="term" value="F:GTP binding"/>
    <property type="evidence" value="ECO:0007669"/>
    <property type="project" value="UniProtKB-KW"/>
</dbReference>
<dbReference type="GO" id="GO:0007188">
    <property type="term" value="P:adenylate cyclase-modulating G protein-coupled receptor signaling pathway"/>
    <property type="evidence" value="ECO:0007669"/>
    <property type="project" value="TreeGrafter"/>
</dbReference>
<evidence type="ECO:0000256" key="3">
    <source>
        <dbReference type="ARBA" id="ARBA00023134"/>
    </source>
</evidence>
<dbReference type="OrthoDB" id="5817230at2759"/>
<evidence type="ECO:0000313" key="5">
    <source>
        <dbReference type="EMBL" id="ELU40052.1"/>
    </source>
</evidence>
<organism evidence="5 6">
    <name type="scientific">Thanatephorus cucumeris (strain AG1-IA)</name>
    <name type="common">Rice sheath blight fungus</name>
    <name type="synonym">Rhizoctonia solani</name>
    <dbReference type="NCBI Taxonomy" id="983506"/>
    <lineage>
        <taxon>Eukaryota</taxon>
        <taxon>Fungi</taxon>
        <taxon>Dikarya</taxon>
        <taxon>Basidiomycota</taxon>
        <taxon>Agaricomycotina</taxon>
        <taxon>Agaricomycetes</taxon>
        <taxon>Cantharellales</taxon>
        <taxon>Ceratobasidiaceae</taxon>
        <taxon>Rhizoctonia</taxon>
        <taxon>Rhizoctonia solani AG-1</taxon>
    </lineage>
</organism>
<dbReference type="GO" id="GO:0005834">
    <property type="term" value="C:heterotrimeric G-protein complex"/>
    <property type="evidence" value="ECO:0007669"/>
    <property type="project" value="TreeGrafter"/>
</dbReference>
<comment type="caution">
    <text evidence="5">The sequence shown here is derived from an EMBL/GenBank/DDBJ whole genome shotgun (WGS) entry which is preliminary data.</text>
</comment>
<dbReference type="SUPFAM" id="SSF52540">
    <property type="entry name" value="P-loop containing nucleoside triphosphate hydrolases"/>
    <property type="match status" value="1"/>
</dbReference>
<dbReference type="GO" id="GO:0005737">
    <property type="term" value="C:cytoplasm"/>
    <property type="evidence" value="ECO:0007669"/>
    <property type="project" value="TreeGrafter"/>
</dbReference>
<dbReference type="InterPro" id="IPR027417">
    <property type="entry name" value="P-loop_NTPase"/>
</dbReference>
<dbReference type="STRING" id="983506.L8WTD0"/>
<evidence type="ECO:0000256" key="1">
    <source>
        <dbReference type="ARBA" id="ARBA00022723"/>
    </source>
</evidence>
<dbReference type="Gene3D" id="3.40.50.300">
    <property type="entry name" value="P-loop containing nucleotide triphosphate hydrolases"/>
    <property type="match status" value="1"/>
</dbReference>
<dbReference type="EMBL" id="AFRT01001523">
    <property type="protein sequence ID" value="ELU40052.1"/>
    <property type="molecule type" value="Genomic_DNA"/>
</dbReference>
<proteinExistence type="predicted"/>
<dbReference type="HOGENOM" id="CLU_1769358_0_0_1"/>
<keyword evidence="3" id="KW-0342">GTP-binding</keyword>
<dbReference type="PROSITE" id="PS51882">
    <property type="entry name" value="G_ALPHA"/>
    <property type="match status" value="1"/>
</dbReference>
<keyword evidence="4" id="KW-0807">Transducer</keyword>
<dbReference type="Proteomes" id="UP000011668">
    <property type="component" value="Unassembled WGS sequence"/>
</dbReference>
<evidence type="ECO:0000313" key="6">
    <source>
        <dbReference type="Proteomes" id="UP000011668"/>
    </source>
</evidence>
<evidence type="ECO:0000256" key="4">
    <source>
        <dbReference type="ARBA" id="ARBA00023224"/>
    </source>
</evidence>
<protein>
    <submittedName>
        <fullName evidence="5">G-alpha domain-containing protein</fullName>
    </submittedName>
</protein>
<keyword evidence="2" id="KW-0547">Nucleotide-binding</keyword>
<dbReference type="GO" id="GO:0003924">
    <property type="term" value="F:GTPase activity"/>
    <property type="evidence" value="ECO:0007669"/>
    <property type="project" value="InterPro"/>
</dbReference>
<dbReference type="GO" id="GO:0046872">
    <property type="term" value="F:metal ion binding"/>
    <property type="evidence" value="ECO:0007669"/>
    <property type="project" value="UniProtKB-KW"/>
</dbReference>
<dbReference type="GO" id="GO:0001664">
    <property type="term" value="F:G protein-coupled receptor binding"/>
    <property type="evidence" value="ECO:0007669"/>
    <property type="project" value="TreeGrafter"/>
</dbReference>
<dbReference type="AlphaFoldDB" id="L8WTD0"/>
<dbReference type="Pfam" id="PF00503">
    <property type="entry name" value="G-alpha"/>
    <property type="match status" value="1"/>
</dbReference>